<evidence type="ECO:0000256" key="1">
    <source>
        <dbReference type="SAM" id="MobiDB-lite"/>
    </source>
</evidence>
<feature type="compositionally biased region" description="Basic and acidic residues" evidence="1">
    <location>
        <begin position="1"/>
        <end position="44"/>
    </location>
</feature>
<name>A0A392UBG3_9FABA</name>
<dbReference type="EMBL" id="LXQA010762532">
    <property type="protein sequence ID" value="MCI69760.1"/>
    <property type="molecule type" value="Genomic_DNA"/>
</dbReference>
<feature type="non-terminal residue" evidence="2">
    <location>
        <position position="1"/>
    </location>
</feature>
<dbReference type="Proteomes" id="UP000265520">
    <property type="component" value="Unassembled WGS sequence"/>
</dbReference>
<sequence>KTSDEQEPKKKGVKKEAEGTSEKKKEGTSGKEKVIEKKDVEKEKKDKKRKAPGIKIDEGRSKMKHDKKDEKDESSTESDDV</sequence>
<feature type="compositionally biased region" description="Basic and acidic residues" evidence="1">
    <location>
        <begin position="55"/>
        <end position="74"/>
    </location>
</feature>
<keyword evidence="3" id="KW-1185">Reference proteome</keyword>
<evidence type="ECO:0000313" key="2">
    <source>
        <dbReference type="EMBL" id="MCI69760.1"/>
    </source>
</evidence>
<dbReference type="AlphaFoldDB" id="A0A392UBG3"/>
<organism evidence="2 3">
    <name type="scientific">Trifolium medium</name>
    <dbReference type="NCBI Taxonomy" id="97028"/>
    <lineage>
        <taxon>Eukaryota</taxon>
        <taxon>Viridiplantae</taxon>
        <taxon>Streptophyta</taxon>
        <taxon>Embryophyta</taxon>
        <taxon>Tracheophyta</taxon>
        <taxon>Spermatophyta</taxon>
        <taxon>Magnoliopsida</taxon>
        <taxon>eudicotyledons</taxon>
        <taxon>Gunneridae</taxon>
        <taxon>Pentapetalae</taxon>
        <taxon>rosids</taxon>
        <taxon>fabids</taxon>
        <taxon>Fabales</taxon>
        <taxon>Fabaceae</taxon>
        <taxon>Papilionoideae</taxon>
        <taxon>50 kb inversion clade</taxon>
        <taxon>NPAAA clade</taxon>
        <taxon>Hologalegina</taxon>
        <taxon>IRL clade</taxon>
        <taxon>Trifolieae</taxon>
        <taxon>Trifolium</taxon>
    </lineage>
</organism>
<evidence type="ECO:0000313" key="3">
    <source>
        <dbReference type="Proteomes" id="UP000265520"/>
    </source>
</evidence>
<protein>
    <submittedName>
        <fullName evidence="2">Uncharacterized protein</fullName>
    </submittedName>
</protein>
<accession>A0A392UBG3</accession>
<comment type="caution">
    <text evidence="2">The sequence shown here is derived from an EMBL/GenBank/DDBJ whole genome shotgun (WGS) entry which is preliminary data.</text>
</comment>
<reference evidence="2 3" key="1">
    <citation type="journal article" date="2018" name="Front. Plant Sci.">
        <title>Red Clover (Trifolium pratense) and Zigzag Clover (T. medium) - A Picture of Genomic Similarities and Differences.</title>
        <authorList>
            <person name="Dluhosova J."/>
            <person name="Istvanek J."/>
            <person name="Nedelnik J."/>
            <person name="Repkova J."/>
        </authorList>
    </citation>
    <scope>NUCLEOTIDE SEQUENCE [LARGE SCALE GENOMIC DNA]</scope>
    <source>
        <strain evidence="3">cv. 10/8</strain>
        <tissue evidence="2">Leaf</tissue>
    </source>
</reference>
<feature type="non-terminal residue" evidence="2">
    <location>
        <position position="81"/>
    </location>
</feature>
<proteinExistence type="predicted"/>
<feature type="region of interest" description="Disordered" evidence="1">
    <location>
        <begin position="1"/>
        <end position="81"/>
    </location>
</feature>